<sequence length="53" mass="6366">MTTNYNKRLKKNFCHDIDYMPNEPVTSKEQYRHRKRSHPFSPFSTYCGGVELL</sequence>
<name>A0A177AZJ6_9BILA</name>
<dbReference type="EMBL" id="LWCA01000828">
    <property type="protein sequence ID" value="OAF66793.1"/>
    <property type="molecule type" value="Genomic_DNA"/>
</dbReference>
<evidence type="ECO:0000313" key="1">
    <source>
        <dbReference type="EMBL" id="OAF66793.1"/>
    </source>
</evidence>
<gene>
    <name evidence="1" type="ORF">A3Q56_05483</name>
</gene>
<reference evidence="1 2" key="1">
    <citation type="submission" date="2016-04" db="EMBL/GenBank/DDBJ databases">
        <title>The genome of Intoshia linei affirms orthonectids as highly simplified spiralians.</title>
        <authorList>
            <person name="Mikhailov K.V."/>
            <person name="Slusarev G.S."/>
            <person name="Nikitin M.A."/>
            <person name="Logacheva M.D."/>
            <person name="Penin A."/>
            <person name="Aleoshin V."/>
            <person name="Panchin Y.V."/>
        </authorList>
    </citation>
    <scope>NUCLEOTIDE SEQUENCE [LARGE SCALE GENOMIC DNA]</scope>
    <source>
        <strain evidence="1">Intl2013</strain>
        <tissue evidence="1">Whole animal</tissue>
    </source>
</reference>
<dbReference type="Proteomes" id="UP000078046">
    <property type="component" value="Unassembled WGS sequence"/>
</dbReference>
<proteinExistence type="predicted"/>
<protein>
    <submittedName>
        <fullName evidence="1">Uncharacterized protein</fullName>
    </submittedName>
</protein>
<comment type="caution">
    <text evidence="1">The sequence shown here is derived from an EMBL/GenBank/DDBJ whole genome shotgun (WGS) entry which is preliminary data.</text>
</comment>
<dbReference type="AlphaFoldDB" id="A0A177AZJ6"/>
<organism evidence="1 2">
    <name type="scientific">Intoshia linei</name>
    <dbReference type="NCBI Taxonomy" id="1819745"/>
    <lineage>
        <taxon>Eukaryota</taxon>
        <taxon>Metazoa</taxon>
        <taxon>Spiralia</taxon>
        <taxon>Lophotrochozoa</taxon>
        <taxon>Mesozoa</taxon>
        <taxon>Orthonectida</taxon>
        <taxon>Rhopaluridae</taxon>
        <taxon>Intoshia</taxon>
    </lineage>
</organism>
<accession>A0A177AZJ6</accession>
<keyword evidence="2" id="KW-1185">Reference proteome</keyword>
<evidence type="ECO:0000313" key="2">
    <source>
        <dbReference type="Proteomes" id="UP000078046"/>
    </source>
</evidence>